<accession>A0AAV5RF33</accession>
<reference evidence="3 4" key="1">
    <citation type="journal article" date="2023" name="Elife">
        <title>Identification of key yeast species and microbe-microbe interactions impacting larval growth of Drosophila in the wild.</title>
        <authorList>
            <person name="Mure A."/>
            <person name="Sugiura Y."/>
            <person name="Maeda R."/>
            <person name="Honda K."/>
            <person name="Sakurai N."/>
            <person name="Takahashi Y."/>
            <person name="Watada M."/>
            <person name="Katoh T."/>
            <person name="Gotoh A."/>
            <person name="Gotoh Y."/>
            <person name="Taniguchi I."/>
            <person name="Nakamura K."/>
            <person name="Hayashi T."/>
            <person name="Katayama T."/>
            <person name="Uemura T."/>
            <person name="Hattori Y."/>
        </authorList>
    </citation>
    <scope>NUCLEOTIDE SEQUENCE [LARGE SCALE GENOMIC DNA]</scope>
    <source>
        <strain evidence="3 4">SB-73</strain>
    </source>
</reference>
<dbReference type="Gene3D" id="3.30.1370.10">
    <property type="entry name" value="K Homology domain, type 1"/>
    <property type="match status" value="2"/>
</dbReference>
<organism evidence="3 4">
    <name type="scientific">Starmerella bacillaris</name>
    <name type="common">Yeast</name>
    <name type="synonym">Candida zemplinina</name>
    <dbReference type="NCBI Taxonomy" id="1247836"/>
    <lineage>
        <taxon>Eukaryota</taxon>
        <taxon>Fungi</taxon>
        <taxon>Dikarya</taxon>
        <taxon>Ascomycota</taxon>
        <taxon>Saccharomycotina</taxon>
        <taxon>Dipodascomycetes</taxon>
        <taxon>Dipodascales</taxon>
        <taxon>Trichomonascaceae</taxon>
        <taxon>Starmerella</taxon>
    </lineage>
</organism>
<feature type="domain" description="K Homology" evidence="2">
    <location>
        <begin position="426"/>
        <end position="507"/>
    </location>
</feature>
<sequence length="805" mass="90880">MYTISLARKSVAKQSNQPWIFENTPEAIVWHQAEALSPTGFSKNSLLLDPLVELQKTNENIVYTTNAIIIRTSDPSKVYDHYSAYDHVEVPLNFRVQDEFNKNELSEEFQNNLLKLSTYTQTSISVTPNFVLHIYGKEKNVAYCQYKLNVMLYEIDGFSIHRLELPFAFHSLISGRDRANLWTLYDHTGVNIIMPPNDPPNKVVVDEIYLVGNKAQILMASELLDNAVISKVMNSSPTTKDREVSDFVCDMLNIKYKKEIQAIMVKYGTFVQIPPYGRRGNLKFSVLGCSKVDIDSTISAVEKLSSTVYVAEFAALNVDQQIKLTANSHVSCYSSNTTQIYGLNTEVKAAIELLEQNTGVSVYMEQPVGLLDFILGKKQGKMSKVVNGTGTSISTEKLYPHSFHLVLSGQSSTSTLQALCLLENELPAEAMLHIPEVFHKQVIGQGGLTIQTLMRKYNVYMRFENTAKERYPNQLGNSQPENVLIRCPNKNKEQIERAAEELLQFVENLDKAHAKVQLTLPRSDRRLLLAMRSGVIRDVEINANVAIRIPTVESMPQLITISGQTKEAVEEATNMLKENLQSINYEFRIPWSPRFTQVVGNESSFAEDVVAPLYLELGAEVQTFEEVKMMDDEGVYSQIVVSLLDRTDSFGKIFNVITNYLRIHKFDIVDYGEISTNAFSFAGVDELNEAIKSKNSDSNTVEIMHTQENHYIPSIISPHRNALENKAQPQILRSILQDSPVRPLMSTPRAPQIRVYSNNETPIKRKANINGNADINRRPTTAVNTAQPKLDLKPRRAATKYNRLF</sequence>
<evidence type="ECO:0000256" key="1">
    <source>
        <dbReference type="PROSITE-ProRule" id="PRU00117"/>
    </source>
</evidence>
<dbReference type="InterPro" id="IPR036612">
    <property type="entry name" value="KH_dom_type_1_sf"/>
</dbReference>
<proteinExistence type="predicted"/>
<dbReference type="EMBL" id="BTGC01000003">
    <property type="protein sequence ID" value="GMM50184.1"/>
    <property type="molecule type" value="Genomic_DNA"/>
</dbReference>
<feature type="domain" description="K Homology" evidence="2">
    <location>
        <begin position="157"/>
        <end position="229"/>
    </location>
</feature>
<keyword evidence="4" id="KW-1185">Reference proteome</keyword>
<dbReference type="SMART" id="SM00322">
    <property type="entry name" value="KH"/>
    <property type="match status" value="3"/>
</dbReference>
<feature type="domain" description="K Homology" evidence="2">
    <location>
        <begin position="512"/>
        <end position="581"/>
    </location>
</feature>
<dbReference type="Pfam" id="PF24563">
    <property type="entry name" value="KH_Mug60-KHD4"/>
    <property type="match status" value="1"/>
</dbReference>
<evidence type="ECO:0000259" key="2">
    <source>
        <dbReference type="SMART" id="SM00322"/>
    </source>
</evidence>
<evidence type="ECO:0000313" key="3">
    <source>
        <dbReference type="EMBL" id="GMM50184.1"/>
    </source>
</evidence>
<comment type="caution">
    <text evidence="3">The sequence shown here is derived from an EMBL/GenBank/DDBJ whole genome shotgun (WGS) entry which is preliminary data.</text>
</comment>
<gene>
    <name evidence="3" type="ORF">DASB73_011420</name>
</gene>
<dbReference type="Proteomes" id="UP001362899">
    <property type="component" value="Unassembled WGS sequence"/>
</dbReference>
<protein>
    <recommendedName>
        <fullName evidence="2">K Homology domain-containing protein</fullName>
    </recommendedName>
</protein>
<name>A0AAV5RF33_STABA</name>
<dbReference type="PROSITE" id="PS50084">
    <property type="entry name" value="KH_TYPE_1"/>
    <property type="match status" value="2"/>
</dbReference>
<keyword evidence="1" id="KW-0694">RNA-binding</keyword>
<evidence type="ECO:0000313" key="4">
    <source>
        <dbReference type="Proteomes" id="UP001362899"/>
    </source>
</evidence>
<dbReference type="InterPro" id="IPR004087">
    <property type="entry name" value="KH_dom"/>
</dbReference>
<dbReference type="SUPFAM" id="SSF54791">
    <property type="entry name" value="Eukaryotic type KH-domain (KH-domain type I)"/>
    <property type="match status" value="2"/>
</dbReference>
<dbReference type="GO" id="GO:0003723">
    <property type="term" value="F:RNA binding"/>
    <property type="evidence" value="ECO:0007669"/>
    <property type="project" value="UniProtKB-UniRule"/>
</dbReference>
<dbReference type="InterPro" id="IPR004088">
    <property type="entry name" value="KH_dom_type_1"/>
</dbReference>
<dbReference type="Pfam" id="PF00013">
    <property type="entry name" value="KH_1"/>
    <property type="match status" value="1"/>
</dbReference>
<dbReference type="InterPro" id="IPR056553">
    <property type="entry name" value="KH_Mug60-KHD4"/>
</dbReference>
<dbReference type="AlphaFoldDB" id="A0AAV5RF33"/>